<reference evidence="2" key="1">
    <citation type="submission" date="2015-07" db="EMBL/GenBank/DDBJ databases">
        <title>Fjat-10053 dsm26.</title>
        <authorList>
            <person name="Liu B."/>
            <person name="Wang J."/>
            <person name="Zhu Y."/>
            <person name="Liu G."/>
            <person name="Chen Q."/>
            <person name="Chen Z."/>
            <person name="Lan J."/>
            <person name="Che J."/>
            <person name="Ge C."/>
            <person name="Shi H."/>
            <person name="Pan Z."/>
            <person name="Liu X."/>
        </authorList>
    </citation>
    <scope>NUCLEOTIDE SEQUENCE [LARGE SCALE GENOMIC DNA]</scope>
    <source>
        <strain evidence="2">DSM 26</strain>
    </source>
</reference>
<evidence type="ECO:0000313" key="2">
    <source>
        <dbReference type="Proteomes" id="UP000036780"/>
    </source>
</evidence>
<evidence type="ECO:0000313" key="1">
    <source>
        <dbReference type="EMBL" id="KNE20005.1"/>
    </source>
</evidence>
<sequence>MLQGHQTWVFANRPVIVSTGTVGGPFEANGSISEDFDLLHKDMWIGQASFEKAQQTLMEEACQITLKKSSIEKEQVEFFISGDLINQITPTNFTAKTIGIPFFGLFNACATSMESLALAAMIINNKGANYILSGTASHNASAERQFRYPTEYGGQKPPTAQWTVTGAGCALIAQQGQGPVITSATIGKVIDMGITDPFNMGGAMAPAAVDTIEKHFKDRNLSPDYYDLIITGDLGHIGREISYDLLTERGLAIKEEQYVDCGLTIYREGQPVLAGGSGSACSAVVTYGHFLNRMKAGELKRILVVATGALHSPMSIQQNDPIPCIAHAVSIEN</sequence>
<dbReference type="PATRIC" id="fig|1473.5.peg.2004"/>
<dbReference type="Gene3D" id="3.40.47.40">
    <property type="entry name" value="Stage V sporulation protein AD"/>
    <property type="match status" value="1"/>
</dbReference>
<proteinExistence type="predicted"/>
<dbReference type="RefSeq" id="WP_050352571.1">
    <property type="nucleotide sequence ID" value="NZ_CP073011.1"/>
</dbReference>
<dbReference type="InterPro" id="IPR038369">
    <property type="entry name" value="SpoVAD_sf"/>
</dbReference>
<protein>
    <submittedName>
        <fullName evidence="1">SpoVAD</fullName>
    </submittedName>
</protein>
<gene>
    <name evidence="1" type="ORF">AFK71_16535</name>
</gene>
<dbReference type="GeneID" id="66870876"/>
<dbReference type="EMBL" id="LGTO01000007">
    <property type="protein sequence ID" value="KNE20005.1"/>
    <property type="molecule type" value="Genomic_DNA"/>
</dbReference>
<dbReference type="PIRSF" id="PIRSF011570">
    <property type="entry name" value="SpoVAD"/>
    <property type="match status" value="1"/>
</dbReference>
<dbReference type="OrthoDB" id="9770068at2"/>
<name>A0A0L0QN08_VIRPA</name>
<dbReference type="AlphaFoldDB" id="A0A0L0QN08"/>
<comment type="caution">
    <text evidence="1">The sequence shown here is derived from an EMBL/GenBank/DDBJ whole genome shotgun (WGS) entry which is preliminary data.</text>
</comment>
<dbReference type="NCBIfam" id="NF006160">
    <property type="entry name" value="PRK08304.1"/>
    <property type="match status" value="1"/>
</dbReference>
<dbReference type="Pfam" id="PF07451">
    <property type="entry name" value="SpoVAD"/>
    <property type="match status" value="1"/>
</dbReference>
<organism evidence="1 2">
    <name type="scientific">Virgibacillus pantothenticus</name>
    <dbReference type="NCBI Taxonomy" id="1473"/>
    <lineage>
        <taxon>Bacteria</taxon>
        <taxon>Bacillati</taxon>
        <taxon>Bacillota</taxon>
        <taxon>Bacilli</taxon>
        <taxon>Bacillales</taxon>
        <taxon>Bacillaceae</taxon>
        <taxon>Virgibacillus</taxon>
    </lineage>
</organism>
<accession>A0A0L0QN08</accession>
<dbReference type="GO" id="GO:0016746">
    <property type="term" value="F:acyltransferase activity"/>
    <property type="evidence" value="ECO:0007669"/>
    <property type="project" value="InterPro"/>
</dbReference>
<dbReference type="InterPro" id="IPR016039">
    <property type="entry name" value="Thiolase-like"/>
</dbReference>
<dbReference type="NCBIfam" id="NF009069">
    <property type="entry name" value="PRK12404.1"/>
    <property type="match status" value="1"/>
</dbReference>
<dbReference type="SUPFAM" id="SSF53901">
    <property type="entry name" value="Thiolase-like"/>
    <property type="match status" value="1"/>
</dbReference>
<dbReference type="Proteomes" id="UP000036780">
    <property type="component" value="Unassembled WGS sequence"/>
</dbReference>
<dbReference type="InterPro" id="IPR010894">
    <property type="entry name" value="SpoVAD"/>
</dbReference>
<keyword evidence="2" id="KW-1185">Reference proteome</keyword>
<dbReference type="NCBIfam" id="TIGR02845">
    <property type="entry name" value="spore_V_AD"/>
    <property type="match status" value="1"/>
</dbReference>